<dbReference type="EC" id="7.2.2.10" evidence="17"/>
<dbReference type="Gene3D" id="1.20.1110.10">
    <property type="entry name" value="Calcium-transporting ATPase, transmembrane domain"/>
    <property type="match status" value="1"/>
</dbReference>
<keyword evidence="13 17" id="KW-0406">Ion transport</keyword>
<dbReference type="GO" id="GO:0005388">
    <property type="term" value="F:P-type calcium transporter activity"/>
    <property type="evidence" value="ECO:0007669"/>
    <property type="project" value="UniProtKB-EC"/>
</dbReference>
<dbReference type="FunFam" id="2.70.150.10:FF:000028">
    <property type="entry name" value="Calcium-transporting ATPase"/>
    <property type="match status" value="1"/>
</dbReference>
<sequence length="1123" mass="124379">MRSSDEQDSYTSSLELPELATPESTSTLKPSSSIDMQILPHIDPANPFAFSLKQMTSIVDHKYFQFLQYVGGIEGIAKGLHSNIKSGLDWNEDNLAYIRMFDLQNDKKQQDEVFYKSQFPLSMQDSETFTQRRQVFGSNVLPTVEEVTLLQLMWESFQDKTLILLTISAIVSLTVGIYEDIHTIEYDSFGNKIPGVKWVEGVAIIVAVVLVVVVGSVNDFQKEKQFRSLNAKKDDRQVSAIRSGKHVLLSVYDVQVGDILKLEPGDIVCADGVFIQGHNLKCDESAATGESDAVRKLPWQDCYQNQQEKEHRKSFDSLVCISEQDFITHTERNSFGSDGFGEKQPDPFLISGSKIIEGICSYIVTAIGPNSFHGRTLMALRTKDENTPLQDKLDILATSIAKYGLGAAVFLLSMLLIRSIVGYATGNLSSVPSDIVSHIMQILITTVTVIVVAVPEGLPLAVTLALAYATQRMLKDNNLVRVLAACETMGNATTICSDKTGTLTQNRMAVVAGTFGSSFRFLKDPPASRNDLIDINHVKSKIPNAVRNFINQAMAVNSTAFQNTNSIGDTSLVGNKTETAMLNFAQDHMGSEPFELLRTFWQVEAVFPFSSSRKAMATVIRIPTEGAPIYRVHVKGASELLLNKCSRIVSMHDPLYHNQHRQVANNYDISTRTMTIENKSRMSKIIQSYATRCLRTLAICYQDFGSWPTHTKIEQVIEAGKLTLLGIVGIEDPLRYGVTEAVSECQRAGVYVRMVTGDNMLTAKSIARQCGIYSYGSIAMDGPTFRKLTPIERLELLPRLSVLARSSPEDKRLLVNALRETGEIVAVTGDGTNDGPALKAADVGFSMGIAGTEVAKEASSIILMDDNFSSIVRAISWGRCVNDSVKKFLQFQLTINITAVMLTIISAIVNSKQKSVLSAVQLLWVNLIMDTFAALALATDPPSPDLLDRLPEARTAPLIDICMWKMIIGQSIYQLSVILVLLYTDILHLNHDLATLQTVIFTTFVFCQIFNEVNCRRIDNHLNIFKGVYQNKFFLLIFTISVVGQIIIVHYGGTAFQTVRLSKDLWIMCAFIGLASIPIGAMIRLIPDTLLVSHKQKARLNYNVDDNDSKLPNSYELTTSTIE</sequence>
<feature type="transmembrane region" description="Helical" evidence="17">
    <location>
        <begin position="1065"/>
        <end position="1086"/>
    </location>
</feature>
<keyword evidence="4 17" id="KW-0109">Calcium transport</keyword>
<dbReference type="Gene3D" id="3.40.1110.10">
    <property type="entry name" value="Calcium-transporting ATPase, cytoplasmic domain N"/>
    <property type="match status" value="1"/>
</dbReference>
<evidence type="ECO:0000256" key="11">
    <source>
        <dbReference type="ARBA" id="ARBA00022967"/>
    </source>
</evidence>
<feature type="transmembrane region" description="Helical" evidence="17">
    <location>
        <begin position="958"/>
        <end position="982"/>
    </location>
</feature>
<dbReference type="InterPro" id="IPR059000">
    <property type="entry name" value="ATPase_P-type_domA"/>
</dbReference>
<keyword evidence="5 17" id="KW-0812">Transmembrane</keyword>
<name>A0A8H7R117_9FUNG</name>
<evidence type="ECO:0000259" key="21">
    <source>
        <dbReference type="Pfam" id="PF00690"/>
    </source>
</evidence>
<accession>A0A8H7R117</accession>
<dbReference type="InterPro" id="IPR023214">
    <property type="entry name" value="HAD_sf"/>
</dbReference>
<comment type="subcellular location">
    <subcellularLocation>
        <location evidence="17">Membrane</location>
        <topology evidence="17">Multi-pass membrane protein</topology>
    </subcellularLocation>
    <subcellularLocation>
        <location evidence="1">Vacuole membrane</location>
        <topology evidence="1">Multi-pass membrane protein</topology>
    </subcellularLocation>
</comment>
<evidence type="ECO:0000256" key="3">
    <source>
        <dbReference type="ARBA" id="ARBA00022554"/>
    </source>
</evidence>
<keyword evidence="11" id="KW-1278">Translocase</keyword>
<dbReference type="GO" id="GO:0016887">
    <property type="term" value="F:ATP hydrolysis activity"/>
    <property type="evidence" value="ECO:0007669"/>
    <property type="project" value="InterPro"/>
</dbReference>
<evidence type="ECO:0000256" key="1">
    <source>
        <dbReference type="ARBA" id="ARBA00004128"/>
    </source>
</evidence>
<evidence type="ECO:0000256" key="8">
    <source>
        <dbReference type="ARBA" id="ARBA00022837"/>
    </source>
</evidence>
<dbReference type="GO" id="GO:0046872">
    <property type="term" value="F:metal ion binding"/>
    <property type="evidence" value="ECO:0007669"/>
    <property type="project" value="UniProtKB-KW"/>
</dbReference>
<gene>
    <name evidence="22" type="ORF">INT46_005897</name>
</gene>
<dbReference type="SUPFAM" id="SSF81653">
    <property type="entry name" value="Calcium ATPase, transduction domain A"/>
    <property type="match status" value="1"/>
</dbReference>
<dbReference type="GO" id="GO:0005524">
    <property type="term" value="F:ATP binding"/>
    <property type="evidence" value="ECO:0007669"/>
    <property type="project" value="UniProtKB-KW"/>
</dbReference>
<dbReference type="InterPro" id="IPR006068">
    <property type="entry name" value="ATPase_P-typ_cation-transptr_C"/>
</dbReference>
<dbReference type="GO" id="GO:0006874">
    <property type="term" value="P:intracellular calcium ion homeostasis"/>
    <property type="evidence" value="ECO:0007669"/>
    <property type="project" value="TreeGrafter"/>
</dbReference>
<evidence type="ECO:0000256" key="5">
    <source>
        <dbReference type="ARBA" id="ARBA00022692"/>
    </source>
</evidence>
<dbReference type="InterPro" id="IPR008250">
    <property type="entry name" value="ATPase_P-typ_transduc_dom_A_sf"/>
</dbReference>
<reference evidence="22" key="1">
    <citation type="submission" date="2020-12" db="EMBL/GenBank/DDBJ databases">
        <title>Metabolic potential, ecology and presence of endohyphal bacteria is reflected in genomic diversity of Mucoromycotina.</title>
        <authorList>
            <person name="Muszewska A."/>
            <person name="Okrasinska A."/>
            <person name="Steczkiewicz K."/>
            <person name="Drgas O."/>
            <person name="Orlowska M."/>
            <person name="Perlinska-Lenart U."/>
            <person name="Aleksandrzak-Piekarczyk T."/>
            <person name="Szatraj K."/>
            <person name="Zielenkiewicz U."/>
            <person name="Pilsyk S."/>
            <person name="Malc E."/>
            <person name="Mieczkowski P."/>
            <person name="Kruszewska J.S."/>
            <person name="Biernat P."/>
            <person name="Pawlowska J."/>
        </authorList>
    </citation>
    <scope>NUCLEOTIDE SEQUENCE</scope>
    <source>
        <strain evidence="22">CBS 226.32</strain>
    </source>
</reference>
<dbReference type="Pfam" id="PF00122">
    <property type="entry name" value="E1-E2_ATPase"/>
    <property type="match status" value="1"/>
</dbReference>
<dbReference type="SFLD" id="SFLDG00002">
    <property type="entry name" value="C1.7:_P-type_atpase_like"/>
    <property type="match status" value="1"/>
</dbReference>
<dbReference type="InterPro" id="IPR001757">
    <property type="entry name" value="P_typ_ATPase"/>
</dbReference>
<dbReference type="Gene3D" id="3.40.50.1000">
    <property type="entry name" value="HAD superfamily/HAD-like"/>
    <property type="match status" value="1"/>
</dbReference>
<feature type="transmembrane region" description="Helical" evidence="17">
    <location>
        <begin position="400"/>
        <end position="421"/>
    </location>
</feature>
<dbReference type="FunFam" id="1.20.1110.10:FF:000039">
    <property type="entry name" value="Calcium-transporting ATPase"/>
    <property type="match status" value="1"/>
</dbReference>
<evidence type="ECO:0000313" key="23">
    <source>
        <dbReference type="Proteomes" id="UP000650833"/>
    </source>
</evidence>
<evidence type="ECO:0000256" key="12">
    <source>
        <dbReference type="ARBA" id="ARBA00022989"/>
    </source>
</evidence>
<dbReference type="EMBL" id="JAEPRC010000288">
    <property type="protein sequence ID" value="KAG2201373.1"/>
    <property type="molecule type" value="Genomic_DNA"/>
</dbReference>
<evidence type="ECO:0000256" key="7">
    <source>
        <dbReference type="ARBA" id="ARBA00022741"/>
    </source>
</evidence>
<dbReference type="NCBIfam" id="TIGR01494">
    <property type="entry name" value="ATPase_P-type"/>
    <property type="match status" value="2"/>
</dbReference>
<keyword evidence="14 17" id="KW-0472">Membrane</keyword>
<dbReference type="NCBIfam" id="TIGR01517">
    <property type="entry name" value="ATPase-IIB_Ca"/>
    <property type="match status" value="1"/>
</dbReference>
<dbReference type="Gene3D" id="2.70.150.10">
    <property type="entry name" value="Calcium-transporting ATPase, cytoplasmic transduction domain A"/>
    <property type="match status" value="1"/>
</dbReference>
<dbReference type="InterPro" id="IPR044492">
    <property type="entry name" value="P_typ_ATPase_HD_dom"/>
</dbReference>
<dbReference type="InterPro" id="IPR004014">
    <property type="entry name" value="ATPase_P-typ_cation-transptr_N"/>
</dbReference>
<keyword evidence="10" id="KW-0460">Magnesium</keyword>
<feature type="transmembrane region" description="Helical" evidence="17">
    <location>
        <begin position="1033"/>
        <end position="1053"/>
    </location>
</feature>
<comment type="function">
    <text evidence="17">Catalyzes the hydrolysis of ATP coupled with the transport of calcium.</text>
</comment>
<feature type="transmembrane region" description="Helical" evidence="17">
    <location>
        <begin position="161"/>
        <end position="178"/>
    </location>
</feature>
<feature type="compositionally biased region" description="Polar residues" evidence="18">
    <location>
        <begin position="1"/>
        <end position="14"/>
    </location>
</feature>
<comment type="caution">
    <text evidence="22">The sequence shown here is derived from an EMBL/GenBank/DDBJ whole genome shotgun (WGS) entry which is preliminary data.</text>
</comment>
<feature type="region of interest" description="Disordered" evidence="18">
    <location>
        <begin position="1"/>
        <end position="31"/>
    </location>
</feature>
<comment type="catalytic activity">
    <reaction evidence="16 17">
        <text>Ca(2+)(in) + ATP + H2O = Ca(2+)(out) + ADP + phosphate + H(+)</text>
        <dbReference type="Rhea" id="RHEA:18105"/>
        <dbReference type="ChEBI" id="CHEBI:15377"/>
        <dbReference type="ChEBI" id="CHEBI:15378"/>
        <dbReference type="ChEBI" id="CHEBI:29108"/>
        <dbReference type="ChEBI" id="CHEBI:30616"/>
        <dbReference type="ChEBI" id="CHEBI:43474"/>
        <dbReference type="ChEBI" id="CHEBI:456216"/>
        <dbReference type="EC" id="7.2.2.10"/>
    </reaction>
</comment>
<feature type="transmembrane region" description="Helical" evidence="17">
    <location>
        <begin position="994"/>
        <end position="1013"/>
    </location>
</feature>
<dbReference type="SFLD" id="SFLDF00027">
    <property type="entry name" value="p-type_atpase"/>
    <property type="match status" value="1"/>
</dbReference>
<organism evidence="22 23">
    <name type="scientific">Mucor plumbeus</name>
    <dbReference type="NCBI Taxonomy" id="97098"/>
    <lineage>
        <taxon>Eukaryota</taxon>
        <taxon>Fungi</taxon>
        <taxon>Fungi incertae sedis</taxon>
        <taxon>Mucoromycota</taxon>
        <taxon>Mucoromycotina</taxon>
        <taxon>Mucoromycetes</taxon>
        <taxon>Mucorales</taxon>
        <taxon>Mucorineae</taxon>
        <taxon>Mucoraceae</taxon>
        <taxon>Mucor</taxon>
    </lineage>
</organism>
<evidence type="ECO:0000313" key="22">
    <source>
        <dbReference type="EMBL" id="KAG2201373.1"/>
    </source>
</evidence>
<keyword evidence="12 17" id="KW-1133">Transmembrane helix</keyword>
<feature type="transmembrane region" description="Helical" evidence="17">
    <location>
        <begin position="888"/>
        <end position="909"/>
    </location>
</feature>
<evidence type="ECO:0000259" key="20">
    <source>
        <dbReference type="Pfam" id="PF00689"/>
    </source>
</evidence>
<comment type="similarity">
    <text evidence="15 17">Belongs to the cation transport ATPase (P-type) (TC 3.A.3) family.</text>
</comment>
<keyword evidence="23" id="KW-1185">Reference proteome</keyword>
<dbReference type="SUPFAM" id="SSF81660">
    <property type="entry name" value="Metal cation-transporting ATPase, ATP-binding domain N"/>
    <property type="match status" value="1"/>
</dbReference>
<evidence type="ECO:0000256" key="10">
    <source>
        <dbReference type="ARBA" id="ARBA00022842"/>
    </source>
</evidence>
<evidence type="ECO:0000256" key="17">
    <source>
        <dbReference type="RuleBase" id="RU361146"/>
    </source>
</evidence>
<feature type="compositionally biased region" description="Polar residues" evidence="18">
    <location>
        <begin position="22"/>
        <end position="31"/>
    </location>
</feature>
<proteinExistence type="inferred from homology"/>
<dbReference type="SUPFAM" id="SSF56784">
    <property type="entry name" value="HAD-like"/>
    <property type="match status" value="1"/>
</dbReference>
<keyword evidence="6" id="KW-0479">Metal-binding</keyword>
<keyword evidence="7 17" id="KW-0547">Nucleotide-binding</keyword>
<evidence type="ECO:0000256" key="9">
    <source>
        <dbReference type="ARBA" id="ARBA00022840"/>
    </source>
</evidence>
<evidence type="ECO:0000256" key="16">
    <source>
        <dbReference type="ARBA" id="ARBA00048694"/>
    </source>
</evidence>
<dbReference type="Pfam" id="PF00689">
    <property type="entry name" value="Cation_ATPase_C"/>
    <property type="match status" value="1"/>
</dbReference>
<feature type="domain" description="Cation-transporting P-type ATPase C-terminal" evidence="20">
    <location>
        <begin position="915"/>
        <end position="1086"/>
    </location>
</feature>
<evidence type="ECO:0000256" key="14">
    <source>
        <dbReference type="ARBA" id="ARBA00023136"/>
    </source>
</evidence>
<keyword evidence="2 17" id="KW-0813">Transport</keyword>
<dbReference type="CDD" id="cd02081">
    <property type="entry name" value="P-type_ATPase_Ca_PMCA-like"/>
    <property type="match status" value="1"/>
</dbReference>
<dbReference type="PANTHER" id="PTHR24093">
    <property type="entry name" value="CATION TRANSPORTING ATPASE"/>
    <property type="match status" value="1"/>
</dbReference>
<dbReference type="AlphaFoldDB" id="A0A8H7R117"/>
<dbReference type="InterPro" id="IPR023299">
    <property type="entry name" value="ATPase_P-typ_cyto_dom_N"/>
</dbReference>
<dbReference type="OrthoDB" id="3352408at2759"/>
<keyword evidence="3" id="KW-0926">Vacuole</keyword>
<dbReference type="InterPro" id="IPR018303">
    <property type="entry name" value="ATPase_P-typ_P_site"/>
</dbReference>
<dbReference type="SUPFAM" id="SSF81665">
    <property type="entry name" value="Calcium ATPase, transmembrane domain M"/>
    <property type="match status" value="1"/>
</dbReference>
<feature type="transmembrane region" description="Helical" evidence="17">
    <location>
        <begin position="441"/>
        <end position="469"/>
    </location>
</feature>
<dbReference type="GO" id="GO:0005774">
    <property type="term" value="C:vacuolar membrane"/>
    <property type="evidence" value="ECO:0007669"/>
    <property type="project" value="UniProtKB-SubCell"/>
</dbReference>
<feature type="transmembrane region" description="Helical" evidence="17">
    <location>
        <begin position="198"/>
        <end position="217"/>
    </location>
</feature>
<dbReference type="PRINTS" id="PR00120">
    <property type="entry name" value="HATPASE"/>
</dbReference>
<evidence type="ECO:0000256" key="6">
    <source>
        <dbReference type="ARBA" id="ARBA00022723"/>
    </source>
</evidence>
<dbReference type="Pfam" id="PF13246">
    <property type="entry name" value="Cation_ATPase"/>
    <property type="match status" value="1"/>
</dbReference>
<feature type="transmembrane region" description="Helical" evidence="17">
    <location>
        <begin position="915"/>
        <end position="937"/>
    </location>
</feature>
<keyword evidence="8 17" id="KW-0106">Calcium</keyword>
<evidence type="ECO:0000256" key="4">
    <source>
        <dbReference type="ARBA" id="ARBA00022568"/>
    </source>
</evidence>
<dbReference type="Proteomes" id="UP000650833">
    <property type="component" value="Unassembled WGS sequence"/>
</dbReference>
<evidence type="ECO:0000259" key="19">
    <source>
        <dbReference type="Pfam" id="PF00122"/>
    </source>
</evidence>
<dbReference type="PANTHER" id="PTHR24093:SF369">
    <property type="entry name" value="CALCIUM-TRANSPORTING ATPASE"/>
    <property type="match status" value="1"/>
</dbReference>
<dbReference type="FunFam" id="3.40.50.1000:FF:000018">
    <property type="entry name" value="Calcium-transporting ATPase"/>
    <property type="match status" value="1"/>
</dbReference>
<evidence type="ECO:0000256" key="2">
    <source>
        <dbReference type="ARBA" id="ARBA00022448"/>
    </source>
</evidence>
<evidence type="ECO:0000256" key="15">
    <source>
        <dbReference type="ARBA" id="ARBA00038148"/>
    </source>
</evidence>
<feature type="domain" description="P-type ATPase A" evidence="19">
    <location>
        <begin position="235"/>
        <end position="377"/>
    </location>
</feature>
<dbReference type="InterPro" id="IPR023298">
    <property type="entry name" value="ATPase_P-typ_TM_dom_sf"/>
</dbReference>
<protein>
    <recommendedName>
        <fullName evidence="17">Calcium-transporting ATPase</fullName>
        <ecNumber evidence="17">7.2.2.10</ecNumber>
    </recommendedName>
</protein>
<dbReference type="InterPro" id="IPR036412">
    <property type="entry name" value="HAD-like_sf"/>
</dbReference>
<dbReference type="PROSITE" id="PS00154">
    <property type="entry name" value="ATPASE_E1_E2"/>
    <property type="match status" value="1"/>
</dbReference>
<dbReference type="PRINTS" id="PR00119">
    <property type="entry name" value="CATATPASE"/>
</dbReference>
<feature type="domain" description="Cation-transporting P-type ATPase N-terminal" evidence="21">
    <location>
        <begin position="126"/>
        <end position="172"/>
    </location>
</feature>
<keyword evidence="9 17" id="KW-0067">ATP-binding</keyword>
<evidence type="ECO:0000256" key="13">
    <source>
        <dbReference type="ARBA" id="ARBA00023065"/>
    </source>
</evidence>
<evidence type="ECO:0000256" key="18">
    <source>
        <dbReference type="SAM" id="MobiDB-lite"/>
    </source>
</evidence>
<dbReference type="GO" id="GO:0005886">
    <property type="term" value="C:plasma membrane"/>
    <property type="evidence" value="ECO:0007669"/>
    <property type="project" value="TreeGrafter"/>
</dbReference>
<dbReference type="Pfam" id="PF00690">
    <property type="entry name" value="Cation_ATPase_N"/>
    <property type="match status" value="1"/>
</dbReference>
<dbReference type="SFLD" id="SFLDS00003">
    <property type="entry name" value="Haloacid_Dehalogenase"/>
    <property type="match status" value="1"/>
</dbReference>
<dbReference type="InterPro" id="IPR006408">
    <property type="entry name" value="P-type_ATPase_IIB"/>
</dbReference>